<feature type="compositionally biased region" description="Basic and acidic residues" evidence="2">
    <location>
        <begin position="1"/>
        <end position="31"/>
    </location>
</feature>
<keyword evidence="6" id="KW-1185">Reference proteome</keyword>
<sequence length="459" mass="48731">MSDVEQRPAHVDESSHDGVEDTAIRPVDPRIARRSTSRTTDSVAGRRRAKTRRHHTVLKVVVSTLVVLGMITGLGVAYLYRDLNGNLTIANYQSQFVEKAPKKVQFAGPTDPINILIMGEDSRSCAGCAVDNEKTAGLSDTTILLHLSRDRKHAYGISIPRDSLVERPECKTADGKIIPGSTRTMWNGAFAYGGPACTISQFQHDTGIPVDYSVVVNFGGFKGMVDAVGGVDVCVPKTFHDSYTNTTFDGGTHKLDGTKALAYVRVRHGIGDGSDIGRTRRQQAFIASMVSQVMSANTLANPVKVVKFLRAATKSLELSEVGSTGLGNIKELAGLALQFKNIGLDKVEFITVPFVYGTGSESGRVLWTSDADKVWERIKNDRPLGDVLTANSIRVDNAPGRTTGSNPSGTPSSSASASASASPSGQPSSNGSASSSPSSPATGQTEEQKKALESVGLCS</sequence>
<evidence type="ECO:0000256" key="1">
    <source>
        <dbReference type="ARBA" id="ARBA00006068"/>
    </source>
</evidence>
<name>A0ABN2QTS9_9ACTN</name>
<feature type="region of interest" description="Disordered" evidence="2">
    <location>
        <begin position="1"/>
        <end position="50"/>
    </location>
</feature>
<evidence type="ECO:0000313" key="6">
    <source>
        <dbReference type="Proteomes" id="UP001500571"/>
    </source>
</evidence>
<accession>A0ABN2QTS9</accession>
<comment type="similarity">
    <text evidence="1">Belongs to the LytR/CpsA/Psr (LCP) family.</text>
</comment>
<dbReference type="RefSeq" id="WP_344044299.1">
    <property type="nucleotide sequence ID" value="NZ_BAAAPB010000001.1"/>
</dbReference>
<protein>
    <submittedName>
        <fullName evidence="5">LCP family protein</fullName>
    </submittedName>
</protein>
<dbReference type="Gene3D" id="3.40.630.190">
    <property type="entry name" value="LCP protein"/>
    <property type="match status" value="1"/>
</dbReference>
<feature type="region of interest" description="Disordered" evidence="2">
    <location>
        <begin position="390"/>
        <end position="459"/>
    </location>
</feature>
<feature type="transmembrane region" description="Helical" evidence="3">
    <location>
        <begin position="56"/>
        <end position="80"/>
    </location>
</feature>
<keyword evidence="3" id="KW-0812">Transmembrane</keyword>
<dbReference type="NCBIfam" id="TIGR00350">
    <property type="entry name" value="lytR_cpsA_psr"/>
    <property type="match status" value="1"/>
</dbReference>
<dbReference type="PANTHER" id="PTHR33392">
    <property type="entry name" value="POLYISOPRENYL-TEICHOIC ACID--PEPTIDOGLYCAN TEICHOIC ACID TRANSFERASE TAGU"/>
    <property type="match status" value="1"/>
</dbReference>
<dbReference type="InterPro" id="IPR004474">
    <property type="entry name" value="LytR_CpsA_psr"/>
</dbReference>
<dbReference type="EMBL" id="BAAAPB010000001">
    <property type="protein sequence ID" value="GAA1957920.1"/>
    <property type="molecule type" value="Genomic_DNA"/>
</dbReference>
<dbReference type="InterPro" id="IPR050922">
    <property type="entry name" value="LytR/CpsA/Psr_CW_biosynth"/>
</dbReference>
<evidence type="ECO:0000259" key="4">
    <source>
        <dbReference type="Pfam" id="PF03816"/>
    </source>
</evidence>
<keyword evidence="3" id="KW-1133">Transmembrane helix</keyword>
<dbReference type="Proteomes" id="UP001500571">
    <property type="component" value="Unassembled WGS sequence"/>
</dbReference>
<proteinExistence type="inferred from homology"/>
<dbReference type="PANTHER" id="PTHR33392:SF6">
    <property type="entry name" value="POLYISOPRENYL-TEICHOIC ACID--PEPTIDOGLYCAN TEICHOIC ACID TRANSFERASE TAGU"/>
    <property type="match status" value="1"/>
</dbReference>
<evidence type="ECO:0000313" key="5">
    <source>
        <dbReference type="EMBL" id="GAA1957920.1"/>
    </source>
</evidence>
<keyword evidence="3" id="KW-0472">Membrane</keyword>
<dbReference type="Pfam" id="PF03816">
    <property type="entry name" value="LytR_cpsA_psr"/>
    <property type="match status" value="1"/>
</dbReference>
<comment type="caution">
    <text evidence="5">The sequence shown here is derived from an EMBL/GenBank/DDBJ whole genome shotgun (WGS) entry which is preliminary data.</text>
</comment>
<organism evidence="5 6">
    <name type="scientific">Nocardioides panacihumi</name>
    <dbReference type="NCBI Taxonomy" id="400774"/>
    <lineage>
        <taxon>Bacteria</taxon>
        <taxon>Bacillati</taxon>
        <taxon>Actinomycetota</taxon>
        <taxon>Actinomycetes</taxon>
        <taxon>Propionibacteriales</taxon>
        <taxon>Nocardioidaceae</taxon>
        <taxon>Nocardioides</taxon>
    </lineage>
</organism>
<reference evidence="5 6" key="1">
    <citation type="journal article" date="2019" name="Int. J. Syst. Evol. Microbiol.">
        <title>The Global Catalogue of Microorganisms (GCM) 10K type strain sequencing project: providing services to taxonomists for standard genome sequencing and annotation.</title>
        <authorList>
            <consortium name="The Broad Institute Genomics Platform"/>
            <consortium name="The Broad Institute Genome Sequencing Center for Infectious Disease"/>
            <person name="Wu L."/>
            <person name="Ma J."/>
        </authorList>
    </citation>
    <scope>NUCLEOTIDE SEQUENCE [LARGE SCALE GENOMIC DNA]</scope>
    <source>
        <strain evidence="5 6">JCM 15309</strain>
    </source>
</reference>
<feature type="domain" description="Cell envelope-related transcriptional attenuator" evidence="4">
    <location>
        <begin position="139"/>
        <end position="294"/>
    </location>
</feature>
<evidence type="ECO:0000256" key="3">
    <source>
        <dbReference type="SAM" id="Phobius"/>
    </source>
</evidence>
<gene>
    <name evidence="5" type="ORF">GCM10009798_16760</name>
</gene>
<feature type="compositionally biased region" description="Low complexity" evidence="2">
    <location>
        <begin position="402"/>
        <end position="445"/>
    </location>
</feature>
<evidence type="ECO:0000256" key="2">
    <source>
        <dbReference type="SAM" id="MobiDB-lite"/>
    </source>
</evidence>